<dbReference type="AlphaFoldDB" id="A0A4R6T0C0"/>
<proteinExistence type="predicted"/>
<dbReference type="Pfam" id="PF04773">
    <property type="entry name" value="FecR"/>
    <property type="match status" value="1"/>
</dbReference>
<dbReference type="InterPro" id="IPR012373">
    <property type="entry name" value="Ferrdict_sens_TM"/>
</dbReference>
<keyword evidence="5" id="KW-1185">Reference proteome</keyword>
<dbReference type="InterPro" id="IPR006860">
    <property type="entry name" value="FecR"/>
</dbReference>
<organism evidence="4 5">
    <name type="scientific">Pedobacter metabolipauper</name>
    <dbReference type="NCBI Taxonomy" id="425513"/>
    <lineage>
        <taxon>Bacteria</taxon>
        <taxon>Pseudomonadati</taxon>
        <taxon>Bacteroidota</taxon>
        <taxon>Sphingobacteriia</taxon>
        <taxon>Sphingobacteriales</taxon>
        <taxon>Sphingobacteriaceae</taxon>
        <taxon>Pedobacter</taxon>
    </lineage>
</organism>
<dbReference type="InterPro" id="IPR032508">
    <property type="entry name" value="FecR_C"/>
</dbReference>
<reference evidence="4 5" key="1">
    <citation type="submission" date="2019-03" db="EMBL/GenBank/DDBJ databases">
        <title>Genomic Encyclopedia of Archaeal and Bacterial Type Strains, Phase II (KMG-II): from individual species to whole genera.</title>
        <authorList>
            <person name="Goeker M."/>
        </authorList>
    </citation>
    <scope>NUCLEOTIDE SEQUENCE [LARGE SCALE GENOMIC DNA]</scope>
    <source>
        <strain evidence="4 5">DSM 19035</strain>
    </source>
</reference>
<dbReference type="Pfam" id="PF16344">
    <property type="entry name" value="FecR_C"/>
    <property type="match status" value="1"/>
</dbReference>
<feature type="transmembrane region" description="Helical" evidence="1">
    <location>
        <begin position="89"/>
        <end position="109"/>
    </location>
</feature>
<dbReference type="Gene3D" id="2.60.120.1440">
    <property type="match status" value="1"/>
</dbReference>
<keyword evidence="1" id="KW-0472">Membrane</keyword>
<keyword evidence="1" id="KW-0812">Transmembrane</keyword>
<evidence type="ECO:0000313" key="5">
    <source>
        <dbReference type="Proteomes" id="UP000295620"/>
    </source>
</evidence>
<dbReference type="PANTHER" id="PTHR30273:SF2">
    <property type="entry name" value="PROTEIN FECR"/>
    <property type="match status" value="1"/>
</dbReference>
<dbReference type="GO" id="GO:0016989">
    <property type="term" value="F:sigma factor antagonist activity"/>
    <property type="evidence" value="ECO:0007669"/>
    <property type="project" value="TreeGrafter"/>
</dbReference>
<feature type="domain" description="FecR protein" evidence="2">
    <location>
        <begin position="187"/>
        <end position="282"/>
    </location>
</feature>
<keyword evidence="1" id="KW-1133">Transmembrane helix</keyword>
<dbReference type="Gene3D" id="3.55.50.30">
    <property type="match status" value="1"/>
</dbReference>
<dbReference type="Proteomes" id="UP000295620">
    <property type="component" value="Unassembled WGS sequence"/>
</dbReference>
<feature type="domain" description="Protein FecR C-terminal" evidence="3">
    <location>
        <begin position="323"/>
        <end position="383"/>
    </location>
</feature>
<evidence type="ECO:0000259" key="2">
    <source>
        <dbReference type="Pfam" id="PF04773"/>
    </source>
</evidence>
<name>A0A4R6T0C0_9SPHI</name>
<evidence type="ECO:0000259" key="3">
    <source>
        <dbReference type="Pfam" id="PF16344"/>
    </source>
</evidence>
<accession>A0A4R6T0C0</accession>
<sequence length="399" mass="44498">MSDRLSYLFEKQLLQESSAKEKLELLTLMADQANEQQTESLLADHWDAFDADRDQKEPVFQPGQGEEILNSILTAHIYPAQATAKPVRLWPRIFVAAAVILLIFGVYFYTHTSSVNDDLKKTAYTNDIAPGKNGATLTLSNGQKIIITDAHAGNIAKQSGVKISKTADGRIIYELIDKNSGSNEFNTLSSARGEQTQVRLPDGSIVFLNAESSLKYPTSFARLKQRAVFLTGEGYFEVAKDQAHPFIVTTTNQKVEVLGTHFNINAYPGQASSKTTLIEGKVTVTGKQDVVILTPNEQAVTTTGKTRVKQVNTSNYTAWLDGKFSFDDKTFEETMSEIGRWYDLDIVYEHGIPEEELIGDAFRNQNISFVLRLLDVAEIDYKLDAARRKLTINGKKNRK</sequence>
<evidence type="ECO:0000256" key="1">
    <source>
        <dbReference type="SAM" id="Phobius"/>
    </source>
</evidence>
<dbReference type="PANTHER" id="PTHR30273">
    <property type="entry name" value="PERIPLASMIC SIGNAL SENSOR AND SIGMA FACTOR ACTIVATOR FECR-RELATED"/>
    <property type="match status" value="1"/>
</dbReference>
<dbReference type="RefSeq" id="WP_133576283.1">
    <property type="nucleotide sequence ID" value="NZ_SNYC01000004.1"/>
</dbReference>
<dbReference type="FunFam" id="2.60.120.1440:FF:000001">
    <property type="entry name" value="Putative anti-sigma factor"/>
    <property type="match status" value="1"/>
</dbReference>
<gene>
    <name evidence="4" type="ORF">ATK78_2431</name>
</gene>
<protein>
    <submittedName>
        <fullName evidence="4">FecR family protein</fullName>
    </submittedName>
</protein>
<comment type="caution">
    <text evidence="4">The sequence shown here is derived from an EMBL/GenBank/DDBJ whole genome shotgun (WGS) entry which is preliminary data.</text>
</comment>
<dbReference type="EMBL" id="SNYC01000004">
    <property type="protein sequence ID" value="TDQ10265.1"/>
    <property type="molecule type" value="Genomic_DNA"/>
</dbReference>
<evidence type="ECO:0000313" key="4">
    <source>
        <dbReference type="EMBL" id="TDQ10265.1"/>
    </source>
</evidence>
<dbReference type="OrthoDB" id="1099963at2"/>